<dbReference type="EMBL" id="JAZDUA010000292">
    <property type="protein sequence ID" value="KAK7861952.1"/>
    <property type="molecule type" value="Genomic_DNA"/>
</dbReference>
<dbReference type="PANTHER" id="PTHR11842">
    <property type="entry name" value="MITOTIC SPINDLE ASSEMBLY CHECKPOINT PROTEIN MAD2"/>
    <property type="match status" value="1"/>
</dbReference>
<comment type="caution">
    <text evidence="2">The sequence shown here is derived from an EMBL/GenBank/DDBJ whole genome shotgun (WGS) entry which is preliminary data.</text>
</comment>
<dbReference type="PROSITE" id="PS50815">
    <property type="entry name" value="HORMA"/>
    <property type="match status" value="1"/>
</dbReference>
<feature type="domain" description="HORMA" evidence="1">
    <location>
        <begin position="7"/>
        <end position="198"/>
    </location>
</feature>
<dbReference type="AlphaFoldDB" id="A0AAN9VG20"/>
<evidence type="ECO:0000259" key="1">
    <source>
        <dbReference type="PROSITE" id="PS50815"/>
    </source>
</evidence>
<name>A0AAN9VG20_9ORTH</name>
<protein>
    <recommendedName>
        <fullName evidence="1">HORMA domain-containing protein</fullName>
    </recommendedName>
</protein>
<evidence type="ECO:0000313" key="3">
    <source>
        <dbReference type="Proteomes" id="UP001378592"/>
    </source>
</evidence>
<dbReference type="Gene3D" id="3.30.900.10">
    <property type="entry name" value="HORMA domain"/>
    <property type="match status" value="1"/>
</dbReference>
<sequence length="207" mass="23685">MSNETERLSGDILLEFLEIAIHTVVYSRRLYPDTIFVKKKLYGTPVYCSIHPEVNSYITESLKGIQELIKKNEVKKVCVVFCDKNTLPIDKIVFDVLALYSRLVVGDSYFIHTEESLRAALLKISHTCRTLKELPEDASFLIQVHTTETASLTLTDDPNNQEDFPWIEAERKCTDIVDGEIVPVREIDTDYLHLEVYALQTAKKSTN</sequence>
<evidence type="ECO:0000313" key="2">
    <source>
        <dbReference type="EMBL" id="KAK7861952.1"/>
    </source>
</evidence>
<dbReference type="PANTHER" id="PTHR11842:SF10">
    <property type="entry name" value="MITOTIC SPINDLE ASSEMBLY CHECKPOINT PROTEIN MAD2B"/>
    <property type="match status" value="1"/>
</dbReference>
<organism evidence="2 3">
    <name type="scientific">Gryllus longicercus</name>
    <dbReference type="NCBI Taxonomy" id="2509291"/>
    <lineage>
        <taxon>Eukaryota</taxon>
        <taxon>Metazoa</taxon>
        <taxon>Ecdysozoa</taxon>
        <taxon>Arthropoda</taxon>
        <taxon>Hexapoda</taxon>
        <taxon>Insecta</taxon>
        <taxon>Pterygota</taxon>
        <taxon>Neoptera</taxon>
        <taxon>Polyneoptera</taxon>
        <taxon>Orthoptera</taxon>
        <taxon>Ensifera</taxon>
        <taxon>Gryllidea</taxon>
        <taxon>Grylloidea</taxon>
        <taxon>Gryllidae</taxon>
        <taxon>Gryllinae</taxon>
        <taxon>Gryllus</taxon>
    </lineage>
</organism>
<dbReference type="InterPro" id="IPR003511">
    <property type="entry name" value="HORMA_dom"/>
</dbReference>
<keyword evidence="3" id="KW-1185">Reference proteome</keyword>
<reference evidence="2 3" key="1">
    <citation type="submission" date="2024-03" db="EMBL/GenBank/DDBJ databases">
        <title>The genome assembly and annotation of the cricket Gryllus longicercus Weissman &amp; Gray.</title>
        <authorList>
            <person name="Szrajer S."/>
            <person name="Gray D."/>
            <person name="Ylla G."/>
        </authorList>
    </citation>
    <scope>NUCLEOTIDE SEQUENCE [LARGE SCALE GENOMIC DNA]</scope>
    <source>
        <strain evidence="2">DAG 2021-001</strain>
        <tissue evidence="2">Whole body minus gut</tissue>
    </source>
</reference>
<dbReference type="Pfam" id="PF02301">
    <property type="entry name" value="HORMA"/>
    <property type="match status" value="1"/>
</dbReference>
<dbReference type="InterPro" id="IPR045091">
    <property type="entry name" value="Mad2-like"/>
</dbReference>
<accession>A0AAN9VG20</accession>
<dbReference type="InterPro" id="IPR036570">
    <property type="entry name" value="HORMA_dom_sf"/>
</dbReference>
<gene>
    <name evidence="2" type="ORF">R5R35_006321</name>
</gene>
<dbReference type="Proteomes" id="UP001378592">
    <property type="component" value="Unassembled WGS sequence"/>
</dbReference>
<dbReference type="GO" id="GO:0016035">
    <property type="term" value="C:zeta DNA polymerase complex"/>
    <property type="evidence" value="ECO:0007669"/>
    <property type="project" value="TreeGrafter"/>
</dbReference>
<dbReference type="SUPFAM" id="SSF56019">
    <property type="entry name" value="The spindle assembly checkpoint protein mad2"/>
    <property type="match status" value="1"/>
</dbReference>
<proteinExistence type="predicted"/>